<feature type="non-terminal residue" evidence="9">
    <location>
        <position position="1"/>
    </location>
</feature>
<sequence>ETDSDYEATPVKHPRVECLPSLDISAAHSAQSQNRTRSAVARKGMETNLMKTQANSTVATNGHVDLMKGPSSADVRVENGDTEANENGVNGDDDFPATQDSSGSDVPDLPEESILQGWPEEETAASQMTQTPEENVTDKLAQFLLSNHNIYKDILMYIPLELDVLKKKLSSAGIRVSMPKVMDFLDERCITFTMKNMSSRNNRNKKRPVKKDNVGKGVRAKSYNIDSGIASSQRNAQK</sequence>
<evidence type="ECO:0000256" key="5">
    <source>
        <dbReference type="ARBA" id="ARBA00023204"/>
    </source>
</evidence>
<keyword evidence="6" id="KW-0539">Nucleus</keyword>
<dbReference type="EMBL" id="JAWDGP010004365">
    <property type="protein sequence ID" value="KAK3764929.1"/>
    <property type="molecule type" value="Genomic_DNA"/>
</dbReference>
<dbReference type="PANTHER" id="PTHR21541:SF3">
    <property type="entry name" value="STRUCTURE-SPECIFIC ENDONUCLEASE SUBUNIT SLX4"/>
    <property type="match status" value="1"/>
</dbReference>
<organism evidence="9 10">
    <name type="scientific">Elysia crispata</name>
    <name type="common">lettuce slug</name>
    <dbReference type="NCBI Taxonomy" id="231223"/>
    <lineage>
        <taxon>Eukaryota</taxon>
        <taxon>Metazoa</taxon>
        <taxon>Spiralia</taxon>
        <taxon>Lophotrochozoa</taxon>
        <taxon>Mollusca</taxon>
        <taxon>Gastropoda</taxon>
        <taxon>Heterobranchia</taxon>
        <taxon>Euthyneura</taxon>
        <taxon>Panpulmonata</taxon>
        <taxon>Sacoglossa</taxon>
        <taxon>Placobranchoidea</taxon>
        <taxon>Plakobranchidae</taxon>
        <taxon>Elysia</taxon>
    </lineage>
</organism>
<evidence type="ECO:0000256" key="8">
    <source>
        <dbReference type="SAM" id="MobiDB-lite"/>
    </source>
</evidence>
<feature type="compositionally biased region" description="Polar residues" evidence="8">
    <location>
        <begin position="229"/>
        <end position="238"/>
    </location>
</feature>
<feature type="region of interest" description="Disordered" evidence="8">
    <location>
        <begin position="196"/>
        <end position="238"/>
    </location>
</feature>
<dbReference type="Pfam" id="PF09494">
    <property type="entry name" value="Slx4"/>
    <property type="match status" value="1"/>
</dbReference>
<accession>A0AAE0Z8Q6</accession>
<evidence type="ECO:0000256" key="3">
    <source>
        <dbReference type="ARBA" id="ARBA00022763"/>
    </source>
</evidence>
<comment type="subcellular location">
    <subcellularLocation>
        <location evidence="1">Nucleus</location>
    </subcellularLocation>
</comment>
<evidence type="ECO:0000256" key="2">
    <source>
        <dbReference type="ARBA" id="ARBA00006661"/>
    </source>
</evidence>
<evidence type="ECO:0000256" key="1">
    <source>
        <dbReference type="ARBA" id="ARBA00004123"/>
    </source>
</evidence>
<evidence type="ECO:0000313" key="10">
    <source>
        <dbReference type="Proteomes" id="UP001283361"/>
    </source>
</evidence>
<dbReference type="AlphaFoldDB" id="A0AAE0Z8Q6"/>
<comment type="caution">
    <text evidence="9">The sequence shown here is derived from an EMBL/GenBank/DDBJ whole genome shotgun (WGS) entry which is preliminary data.</text>
</comment>
<dbReference type="GO" id="GO:0000712">
    <property type="term" value="P:resolution of meiotic recombination intermediates"/>
    <property type="evidence" value="ECO:0007669"/>
    <property type="project" value="TreeGrafter"/>
</dbReference>
<feature type="region of interest" description="Disordered" evidence="8">
    <location>
        <begin position="62"/>
        <end position="111"/>
    </location>
</feature>
<evidence type="ECO:0000256" key="6">
    <source>
        <dbReference type="ARBA" id="ARBA00023242"/>
    </source>
</evidence>
<keyword evidence="3" id="KW-0227">DNA damage</keyword>
<evidence type="ECO:0000256" key="4">
    <source>
        <dbReference type="ARBA" id="ARBA00023172"/>
    </source>
</evidence>
<reference evidence="9" key="1">
    <citation type="journal article" date="2023" name="G3 (Bethesda)">
        <title>A reference genome for the long-term kleptoplast-retaining sea slug Elysia crispata morphotype clarki.</title>
        <authorList>
            <person name="Eastman K.E."/>
            <person name="Pendleton A.L."/>
            <person name="Shaikh M.A."/>
            <person name="Suttiyut T."/>
            <person name="Ogas R."/>
            <person name="Tomko P."/>
            <person name="Gavelis G."/>
            <person name="Widhalm J.R."/>
            <person name="Wisecaver J.H."/>
        </authorList>
    </citation>
    <scope>NUCLEOTIDE SEQUENCE</scope>
    <source>
        <strain evidence="9">ECLA1</strain>
    </source>
</reference>
<name>A0AAE0Z8Q6_9GAST</name>
<dbReference type="PANTHER" id="PTHR21541">
    <property type="entry name" value="BTB POZ DOMAIN CONTAINING 12"/>
    <property type="match status" value="1"/>
</dbReference>
<dbReference type="GO" id="GO:0006260">
    <property type="term" value="P:DNA replication"/>
    <property type="evidence" value="ECO:0007669"/>
    <property type="project" value="InterPro"/>
</dbReference>
<dbReference type="InterPro" id="IPR018574">
    <property type="entry name" value="Structure-sp_endonuc_su_Slx4"/>
</dbReference>
<proteinExistence type="inferred from homology"/>
<keyword evidence="10" id="KW-1185">Reference proteome</keyword>
<dbReference type="Proteomes" id="UP001283361">
    <property type="component" value="Unassembled WGS sequence"/>
</dbReference>
<protein>
    <recommendedName>
        <fullName evidence="7">Structure-specific endonuclease subunit SLX4</fullName>
    </recommendedName>
</protein>
<evidence type="ECO:0000313" key="9">
    <source>
        <dbReference type="EMBL" id="KAK3764929.1"/>
    </source>
</evidence>
<gene>
    <name evidence="9" type="ORF">RRG08_045734</name>
</gene>
<dbReference type="GO" id="GO:0033557">
    <property type="term" value="C:Slx1-Slx4 complex"/>
    <property type="evidence" value="ECO:0007669"/>
    <property type="project" value="InterPro"/>
</dbReference>
<evidence type="ECO:0000256" key="7">
    <source>
        <dbReference type="ARBA" id="ARBA00029496"/>
    </source>
</evidence>
<keyword evidence="5" id="KW-0234">DNA repair</keyword>
<dbReference type="GO" id="GO:0006281">
    <property type="term" value="P:DNA repair"/>
    <property type="evidence" value="ECO:0007669"/>
    <property type="project" value="UniProtKB-KW"/>
</dbReference>
<keyword evidence="4" id="KW-0233">DNA recombination</keyword>
<comment type="similarity">
    <text evidence="2">Belongs to the SLX4 family.</text>
</comment>